<feature type="domain" description="Peptidase C45 hydrolase" evidence="1">
    <location>
        <begin position="133"/>
        <end position="387"/>
    </location>
</feature>
<dbReference type="OrthoDB" id="189997at2759"/>
<sequence length="401" mass="45020">MPREGRYPSLPILYTKGSHFDVGYMTGTTFADRIRRYWHDDENLSQPSRALYESRDGRELCDVLQKKGEDNFPQYAAEIRGLAAGVGVSYEEMFFQNSILDMMYMDEGVVLDLLGKTVPLTRLLERCSTVLLNRPDVKVIGHNEDDYTALQQYGYMVSAVVDDPDFPSMLQGQGTNGYDNNKEECYPGMLPGVAFSFNDHGLVFCINSQTTDTVYCGAPNACITRSLLGAASVEQCRHLLENRRRGGGNLGFSVNIADVKSPDVLWSAEVQPGLLGNKVHMHPVVEAAFGDMEDKGCYFQTNTYQHLSISNKLYSHLQRPLARSSRAKEMFPCADEHDVLRVLGDTEIYNDFVIFRRPTSKDKLTTCTTALFDIKGKRLDVYVDNPKSSLPLMSLPIHVTQ</sequence>
<dbReference type="PANTHER" id="PTHR34180:SF1">
    <property type="entry name" value="BETA-ALANYL-DOPAMINE_CARCININE HYDROLASE"/>
    <property type="match status" value="1"/>
</dbReference>
<comment type="caution">
    <text evidence="2">The sequence shown here is derived from an EMBL/GenBank/DDBJ whole genome shotgun (WGS) entry which is preliminary data.</text>
</comment>
<dbReference type="Gene3D" id="3.60.60.10">
    <property type="entry name" value="Penicillin V Acylase, Chain A"/>
    <property type="match status" value="1"/>
</dbReference>
<dbReference type="Proteomes" id="UP000245119">
    <property type="component" value="Linkage Group LG4"/>
</dbReference>
<dbReference type="InterPro" id="IPR005079">
    <property type="entry name" value="Peptidase_C45_hydrolase"/>
</dbReference>
<protein>
    <recommendedName>
        <fullName evidence="1">Peptidase C45 hydrolase domain-containing protein</fullName>
    </recommendedName>
</protein>
<proteinExistence type="predicted"/>
<dbReference type="AlphaFoldDB" id="A0A2T7PHE5"/>
<evidence type="ECO:0000313" key="2">
    <source>
        <dbReference type="EMBL" id="PVD32832.1"/>
    </source>
</evidence>
<evidence type="ECO:0000313" key="3">
    <source>
        <dbReference type="Proteomes" id="UP000245119"/>
    </source>
</evidence>
<organism evidence="2 3">
    <name type="scientific">Pomacea canaliculata</name>
    <name type="common">Golden apple snail</name>
    <dbReference type="NCBI Taxonomy" id="400727"/>
    <lineage>
        <taxon>Eukaryota</taxon>
        <taxon>Metazoa</taxon>
        <taxon>Spiralia</taxon>
        <taxon>Lophotrochozoa</taxon>
        <taxon>Mollusca</taxon>
        <taxon>Gastropoda</taxon>
        <taxon>Caenogastropoda</taxon>
        <taxon>Architaenioglossa</taxon>
        <taxon>Ampullarioidea</taxon>
        <taxon>Ampullariidae</taxon>
        <taxon>Pomacea</taxon>
    </lineage>
</organism>
<dbReference type="InterPro" id="IPR047801">
    <property type="entry name" value="Peptidase_C45"/>
</dbReference>
<dbReference type="STRING" id="400727.A0A2T7PHE5"/>
<evidence type="ECO:0000259" key="1">
    <source>
        <dbReference type="Pfam" id="PF03417"/>
    </source>
</evidence>
<name>A0A2T7PHE5_POMCA</name>
<dbReference type="NCBIfam" id="NF040521">
    <property type="entry name" value="C45_proenzyme"/>
    <property type="match status" value="1"/>
</dbReference>
<gene>
    <name evidence="2" type="ORF">C0Q70_08279</name>
</gene>
<dbReference type="PANTHER" id="PTHR34180">
    <property type="entry name" value="PEPTIDASE C45"/>
    <property type="match status" value="1"/>
</dbReference>
<reference evidence="2 3" key="1">
    <citation type="submission" date="2018-04" db="EMBL/GenBank/DDBJ databases">
        <title>The genome of golden apple snail Pomacea canaliculata provides insight into stress tolerance and invasive adaptation.</title>
        <authorList>
            <person name="Liu C."/>
            <person name="Liu B."/>
            <person name="Ren Y."/>
            <person name="Zhang Y."/>
            <person name="Wang H."/>
            <person name="Li S."/>
            <person name="Jiang F."/>
            <person name="Yin L."/>
            <person name="Zhang G."/>
            <person name="Qian W."/>
            <person name="Fan W."/>
        </authorList>
    </citation>
    <scope>NUCLEOTIDE SEQUENCE [LARGE SCALE GENOMIC DNA]</scope>
    <source>
        <strain evidence="2">SZHN2017</strain>
        <tissue evidence="2">Muscle</tissue>
    </source>
</reference>
<accession>A0A2T7PHE5</accession>
<dbReference type="EMBL" id="PZQS01000004">
    <property type="protein sequence ID" value="PVD32832.1"/>
    <property type="molecule type" value="Genomic_DNA"/>
</dbReference>
<keyword evidence="3" id="KW-1185">Reference proteome</keyword>
<dbReference type="Pfam" id="PF03417">
    <property type="entry name" value="AAT"/>
    <property type="match status" value="1"/>
</dbReference>
<dbReference type="InterPro" id="IPR047794">
    <property type="entry name" value="C45_proenzyme-like"/>
</dbReference>